<evidence type="ECO:0000313" key="3">
    <source>
        <dbReference type="Proteomes" id="UP000264589"/>
    </source>
</evidence>
<proteinExistence type="predicted"/>
<dbReference type="EMBL" id="QUQO01000001">
    <property type="protein sequence ID" value="RFB04731.1"/>
    <property type="molecule type" value="Genomic_DNA"/>
</dbReference>
<evidence type="ECO:0008006" key="4">
    <source>
        <dbReference type="Google" id="ProtNLM"/>
    </source>
</evidence>
<dbReference type="AlphaFoldDB" id="A0A371RH04"/>
<keyword evidence="3" id="KW-1185">Reference proteome</keyword>
<feature type="compositionally biased region" description="Gly residues" evidence="1">
    <location>
        <begin position="40"/>
        <end position="60"/>
    </location>
</feature>
<dbReference type="Proteomes" id="UP000264589">
    <property type="component" value="Unassembled WGS sequence"/>
</dbReference>
<evidence type="ECO:0000256" key="1">
    <source>
        <dbReference type="SAM" id="MobiDB-lite"/>
    </source>
</evidence>
<feature type="region of interest" description="Disordered" evidence="1">
    <location>
        <begin position="33"/>
        <end position="65"/>
    </location>
</feature>
<accession>A0A371RH04</accession>
<dbReference type="RefSeq" id="WP_116391364.1">
    <property type="nucleotide sequence ID" value="NZ_QUQO01000001.1"/>
</dbReference>
<dbReference type="InParanoid" id="A0A371RH04"/>
<organism evidence="2 3">
    <name type="scientific">Parvularcula marina</name>
    <dbReference type="NCBI Taxonomy" id="2292771"/>
    <lineage>
        <taxon>Bacteria</taxon>
        <taxon>Pseudomonadati</taxon>
        <taxon>Pseudomonadota</taxon>
        <taxon>Alphaproteobacteria</taxon>
        <taxon>Parvularculales</taxon>
        <taxon>Parvularculaceae</taxon>
        <taxon>Parvularcula</taxon>
    </lineage>
</organism>
<evidence type="ECO:0000313" key="2">
    <source>
        <dbReference type="EMBL" id="RFB04731.1"/>
    </source>
</evidence>
<dbReference type="OrthoDB" id="7864548at2"/>
<sequence length="179" mass="18739">MLNKILPIVITLVAVGGAGFAAMTLKGGPAAVPAAEHGEGGGGHGGGGDHGGGHGGGGHGSVKQVHGEADTDGVGYFNFRRNFIVPVVGTDRVQALVLLNVSVEMDEVNIDSAQQREPNIRDAFMKSLLAMSHEGLFNQDITNPDVYSEIQQRLLATAKVSIDQSVRSILLVDFARQDQ</sequence>
<comment type="caution">
    <text evidence="2">The sequence shown here is derived from an EMBL/GenBank/DDBJ whole genome shotgun (WGS) entry which is preliminary data.</text>
</comment>
<gene>
    <name evidence="2" type="ORF">DX908_05220</name>
</gene>
<reference evidence="2 3" key="1">
    <citation type="submission" date="2018-08" db="EMBL/GenBank/DDBJ databases">
        <title>Parvularcula sp. SM1705, isolated from surface water of the South Sea China.</title>
        <authorList>
            <person name="Sun L."/>
        </authorList>
    </citation>
    <scope>NUCLEOTIDE SEQUENCE [LARGE SCALE GENOMIC DNA]</scope>
    <source>
        <strain evidence="2 3">SM1705</strain>
    </source>
</reference>
<protein>
    <recommendedName>
        <fullName evidence="4">Flagellar protein FliL</fullName>
    </recommendedName>
</protein>
<name>A0A371RH04_9PROT</name>